<proteinExistence type="predicted"/>
<feature type="domain" description="DUF4097" evidence="2">
    <location>
        <begin position="42"/>
        <end position="227"/>
    </location>
</feature>
<organism evidence="3 4">
    <name type="scientific">Nonomuraea helvata</name>
    <dbReference type="NCBI Taxonomy" id="37484"/>
    <lineage>
        <taxon>Bacteria</taxon>
        <taxon>Bacillati</taxon>
        <taxon>Actinomycetota</taxon>
        <taxon>Actinomycetes</taxon>
        <taxon>Streptosporangiales</taxon>
        <taxon>Streptosporangiaceae</taxon>
        <taxon>Nonomuraea</taxon>
    </lineage>
</organism>
<reference evidence="3 4" key="1">
    <citation type="submission" date="2024-09" db="EMBL/GenBank/DDBJ databases">
        <authorList>
            <person name="Sun Q."/>
            <person name="Mori K."/>
        </authorList>
    </citation>
    <scope>NUCLEOTIDE SEQUENCE [LARGE SCALE GENOMIC DNA]</scope>
    <source>
        <strain evidence="3 4">JCM 3143</strain>
    </source>
</reference>
<evidence type="ECO:0000313" key="4">
    <source>
        <dbReference type="Proteomes" id="UP001589532"/>
    </source>
</evidence>
<comment type="caution">
    <text evidence="3">The sequence shown here is derived from an EMBL/GenBank/DDBJ whole genome shotgun (WGS) entry which is preliminary data.</text>
</comment>
<evidence type="ECO:0000259" key="2">
    <source>
        <dbReference type="Pfam" id="PF13349"/>
    </source>
</evidence>
<evidence type="ECO:0000313" key="3">
    <source>
        <dbReference type="EMBL" id="MFB9625106.1"/>
    </source>
</evidence>
<feature type="region of interest" description="Disordered" evidence="1">
    <location>
        <begin position="201"/>
        <end position="229"/>
    </location>
</feature>
<protein>
    <submittedName>
        <fullName evidence="3">DUF4097 family beta strand repeat-containing protein</fullName>
    </submittedName>
</protein>
<evidence type="ECO:0000256" key="1">
    <source>
        <dbReference type="SAM" id="MobiDB-lite"/>
    </source>
</evidence>
<sequence>MKTIAIAGGLLASALLLTGCGLDSIAGPKNEDTVTYQVKEKVQKLHLRSGSGDVAITESDTAQISVTETLYWNNDKPQAKHKVEGDTLSVYYDCQRSWGSCGVNYKVEVPKGLALNLDAGSGNITLRSLTGLLDVHLGSGDLDAAGLAGKQVVADAGSGSMELKYTAAPDSAELKAGSGDIVLTVPDGSYDVNTKVGSGDAKVSVKDDGASPHKLSLTAGSGDVTVSAG</sequence>
<name>A0ABV5S3E6_9ACTN</name>
<dbReference type="EMBL" id="JBHMBW010000014">
    <property type="protein sequence ID" value="MFB9625106.1"/>
    <property type="molecule type" value="Genomic_DNA"/>
</dbReference>
<accession>A0ABV5S3E6</accession>
<keyword evidence="4" id="KW-1185">Reference proteome</keyword>
<dbReference type="Pfam" id="PF13349">
    <property type="entry name" value="DUF4097"/>
    <property type="match status" value="1"/>
</dbReference>
<dbReference type="PROSITE" id="PS51257">
    <property type="entry name" value="PROKAR_LIPOPROTEIN"/>
    <property type="match status" value="1"/>
</dbReference>
<dbReference type="Proteomes" id="UP001589532">
    <property type="component" value="Unassembled WGS sequence"/>
</dbReference>
<gene>
    <name evidence="3" type="ORF">ACFFSA_18620</name>
</gene>
<dbReference type="Gene3D" id="2.160.20.120">
    <property type="match status" value="1"/>
</dbReference>
<dbReference type="InterPro" id="IPR025164">
    <property type="entry name" value="Toastrack_DUF4097"/>
</dbReference>
<dbReference type="RefSeq" id="WP_344986379.1">
    <property type="nucleotide sequence ID" value="NZ_BAAAXV010000001.1"/>
</dbReference>